<comment type="caution">
    <text evidence="1">The sequence shown here is derived from an EMBL/GenBank/DDBJ whole genome shotgun (WGS) entry which is preliminary data.</text>
</comment>
<reference evidence="1 2" key="1">
    <citation type="submission" date="2019-05" db="EMBL/GenBank/DDBJ databases">
        <title>Another draft genome of Portunus trituberculatus and its Hox gene families provides insights of decapod evolution.</title>
        <authorList>
            <person name="Jeong J.-H."/>
            <person name="Song I."/>
            <person name="Kim S."/>
            <person name="Choi T."/>
            <person name="Kim D."/>
            <person name="Ryu S."/>
            <person name="Kim W."/>
        </authorList>
    </citation>
    <scope>NUCLEOTIDE SEQUENCE [LARGE SCALE GENOMIC DNA]</scope>
    <source>
        <tissue evidence="1">Muscle</tissue>
    </source>
</reference>
<organism evidence="1 2">
    <name type="scientific">Portunus trituberculatus</name>
    <name type="common">Swimming crab</name>
    <name type="synonym">Neptunus trituberculatus</name>
    <dbReference type="NCBI Taxonomy" id="210409"/>
    <lineage>
        <taxon>Eukaryota</taxon>
        <taxon>Metazoa</taxon>
        <taxon>Ecdysozoa</taxon>
        <taxon>Arthropoda</taxon>
        <taxon>Crustacea</taxon>
        <taxon>Multicrustacea</taxon>
        <taxon>Malacostraca</taxon>
        <taxon>Eumalacostraca</taxon>
        <taxon>Eucarida</taxon>
        <taxon>Decapoda</taxon>
        <taxon>Pleocyemata</taxon>
        <taxon>Brachyura</taxon>
        <taxon>Eubrachyura</taxon>
        <taxon>Portunoidea</taxon>
        <taxon>Portunidae</taxon>
        <taxon>Portuninae</taxon>
        <taxon>Portunus</taxon>
    </lineage>
</organism>
<dbReference type="AlphaFoldDB" id="A0A5B7J7K0"/>
<accession>A0A5B7J7K0</accession>
<dbReference type="EMBL" id="VSRR010085296">
    <property type="protein sequence ID" value="MPC90705.1"/>
    <property type="molecule type" value="Genomic_DNA"/>
</dbReference>
<proteinExistence type="predicted"/>
<evidence type="ECO:0000313" key="1">
    <source>
        <dbReference type="EMBL" id="MPC90705.1"/>
    </source>
</evidence>
<sequence>MKGKYCVDHLHKYKRVEDGPSRPRPRTYITIPSRFLPYITIASSSPYITTKTRRPYITAHHQASVPPYAAICNSILHIIASPSKVLPRSRVFVAVPSLTRLPAQ</sequence>
<protein>
    <submittedName>
        <fullName evidence="1">Uncharacterized protein</fullName>
    </submittedName>
</protein>
<name>A0A5B7J7K0_PORTR</name>
<gene>
    <name evidence="1" type="ORF">E2C01_085702</name>
</gene>
<dbReference type="Proteomes" id="UP000324222">
    <property type="component" value="Unassembled WGS sequence"/>
</dbReference>
<evidence type="ECO:0000313" key="2">
    <source>
        <dbReference type="Proteomes" id="UP000324222"/>
    </source>
</evidence>
<keyword evidence="2" id="KW-1185">Reference proteome</keyword>